<evidence type="ECO:0000313" key="1">
    <source>
        <dbReference type="EMBL" id="MCO6418984.1"/>
    </source>
</evidence>
<dbReference type="RefSeq" id="WP_252955611.1">
    <property type="nucleotide sequence ID" value="NZ_JAFIRR010000163.1"/>
</dbReference>
<organism evidence="1 2">
    <name type="scientific">Siccirubricoccus soli</name>
    <dbReference type="NCBI Taxonomy" id="2899147"/>
    <lineage>
        <taxon>Bacteria</taxon>
        <taxon>Pseudomonadati</taxon>
        <taxon>Pseudomonadota</taxon>
        <taxon>Alphaproteobacteria</taxon>
        <taxon>Acetobacterales</taxon>
        <taxon>Roseomonadaceae</taxon>
        <taxon>Siccirubricoccus</taxon>
    </lineage>
</organism>
<evidence type="ECO:0000313" key="2">
    <source>
        <dbReference type="Proteomes" id="UP001523392"/>
    </source>
</evidence>
<proteinExistence type="predicted"/>
<sequence length="125" mass="14602">MSKAAPLDFLHCAVTRWRSTVARLHWLEDSPAFPQPGFLLRWVGQFFDIYAAQREQTAIIQLTGDEHEFAHLLAHGLTRHETETETETETEMRCRRIVAEEREKREKAREDYARTVHALSASWPL</sequence>
<name>A0ABT1DAT3_9PROT</name>
<gene>
    <name evidence="1" type="ORF">JYK14_22900</name>
</gene>
<accession>A0ABT1DAT3</accession>
<reference evidence="1 2" key="1">
    <citation type="submission" date="2021-12" db="EMBL/GenBank/DDBJ databases">
        <title>Siccirubricoccus leaddurans sp. nov., a high concentration Zn2+ tolerance bacterium.</title>
        <authorList>
            <person name="Cao Y."/>
        </authorList>
    </citation>
    <scope>NUCLEOTIDE SEQUENCE [LARGE SCALE GENOMIC DNA]</scope>
    <source>
        <strain evidence="1 2">KC 17139</strain>
    </source>
</reference>
<dbReference type="EMBL" id="JAFIRR010000163">
    <property type="protein sequence ID" value="MCO6418984.1"/>
    <property type="molecule type" value="Genomic_DNA"/>
</dbReference>
<protein>
    <submittedName>
        <fullName evidence="1">Uncharacterized protein</fullName>
    </submittedName>
</protein>
<dbReference type="Proteomes" id="UP001523392">
    <property type="component" value="Unassembled WGS sequence"/>
</dbReference>
<keyword evidence="2" id="KW-1185">Reference proteome</keyword>
<comment type="caution">
    <text evidence="1">The sequence shown here is derived from an EMBL/GenBank/DDBJ whole genome shotgun (WGS) entry which is preliminary data.</text>
</comment>